<comment type="caution">
    <text evidence="1">The sequence shown here is derived from an EMBL/GenBank/DDBJ whole genome shotgun (WGS) entry which is preliminary data.</text>
</comment>
<evidence type="ECO:0000313" key="1">
    <source>
        <dbReference type="EMBL" id="GAA0877021.1"/>
    </source>
</evidence>
<keyword evidence="2" id="KW-1185">Reference proteome</keyword>
<proteinExistence type="predicted"/>
<gene>
    <name evidence="1" type="ORF">GCM10009118_34310</name>
</gene>
<name>A0ABP3Y6E1_9FLAO</name>
<evidence type="ECO:0000313" key="2">
    <source>
        <dbReference type="Proteomes" id="UP001501126"/>
    </source>
</evidence>
<dbReference type="RefSeq" id="WP_343791101.1">
    <property type="nucleotide sequence ID" value="NZ_BAAAFH010000025.1"/>
</dbReference>
<dbReference type="Proteomes" id="UP001501126">
    <property type="component" value="Unassembled WGS sequence"/>
</dbReference>
<reference evidence="2" key="1">
    <citation type="journal article" date="2019" name="Int. J. Syst. Evol. Microbiol.">
        <title>The Global Catalogue of Microorganisms (GCM) 10K type strain sequencing project: providing services to taxonomists for standard genome sequencing and annotation.</title>
        <authorList>
            <consortium name="The Broad Institute Genomics Platform"/>
            <consortium name="The Broad Institute Genome Sequencing Center for Infectious Disease"/>
            <person name="Wu L."/>
            <person name="Ma J."/>
        </authorList>
    </citation>
    <scope>NUCLEOTIDE SEQUENCE [LARGE SCALE GENOMIC DNA]</scope>
    <source>
        <strain evidence="2">JCM 16083</strain>
    </source>
</reference>
<protein>
    <submittedName>
        <fullName evidence="1">Uncharacterized protein</fullName>
    </submittedName>
</protein>
<accession>A0ABP3Y6E1</accession>
<organism evidence="1 2">
    <name type="scientific">Wandonia haliotis</name>
    <dbReference type="NCBI Taxonomy" id="574963"/>
    <lineage>
        <taxon>Bacteria</taxon>
        <taxon>Pseudomonadati</taxon>
        <taxon>Bacteroidota</taxon>
        <taxon>Flavobacteriia</taxon>
        <taxon>Flavobacteriales</taxon>
        <taxon>Crocinitomicaceae</taxon>
        <taxon>Wandonia</taxon>
    </lineage>
</organism>
<sequence>MINKNYLSILLLLFVVFECHSQNLFPLIKVRKMDSMTHNDSYRGDIMPRNNSESDKYKRAFFISVDSPYFGHLDSVVFRCCVDFQNDTISDDSNKYYSQSLYSFNRGVDTLVIGSNLYVEVNPFPNVFAYYVIEVIDNDTIQKVLGEPHYSFHSNFLIESSCMYNNEYGSVKYYWDNKGRIEKKGAFWLNEKNGIWTYYNKRGRIIKEDKYDKGVLISSEKR</sequence>
<dbReference type="EMBL" id="BAAAFH010000025">
    <property type="protein sequence ID" value="GAA0877021.1"/>
    <property type="molecule type" value="Genomic_DNA"/>
</dbReference>